<evidence type="ECO:0000256" key="10">
    <source>
        <dbReference type="ARBA" id="ARBA00023165"/>
    </source>
</evidence>
<comment type="subunit">
    <text evidence="3">Interacts with host complement component C3b; this interaction inhibits host immune response by disregulating complement cascade.</text>
</comment>
<reference evidence="17" key="1">
    <citation type="submission" date="2011-09" db="EMBL/GenBank/DDBJ databases">
        <title>Phylogenetic comparison of exonic US4 and US7 and UL44 regions of clinical herpes simplex virus type 1 isolates showed lack of association between their anatomic sites of infection and genotypic/sub genotypic classification.</title>
        <authorList>
            <person name="Anusha H."/>
            <person name="Malathi J."/>
            <person name="Lalitha P."/>
            <person name="Madhavan H.N."/>
        </authorList>
    </citation>
    <scope>NUCLEOTIDE SEQUENCE</scope>
    <source>
        <strain evidence="17">VRF_416</strain>
    </source>
</reference>
<dbReference type="InterPro" id="IPR013783">
    <property type="entry name" value="Ig-like_fold"/>
</dbReference>
<evidence type="ECO:0000256" key="12">
    <source>
        <dbReference type="ARBA" id="ARBA00023252"/>
    </source>
</evidence>
<feature type="domain" description="Ig-like" evidence="16">
    <location>
        <begin position="267"/>
        <end position="359"/>
    </location>
</feature>
<dbReference type="EMBL" id="JN712697">
    <property type="protein sequence ID" value="AFA36182.1"/>
    <property type="molecule type" value="Genomic_DNA"/>
</dbReference>
<keyword evidence="8 15" id="KW-1133">Transmembrane helix</keyword>
<accession>H6UZN0</accession>
<dbReference type="Gene3D" id="2.60.40.10">
    <property type="entry name" value="Immunoglobulins"/>
    <property type="match status" value="1"/>
</dbReference>
<dbReference type="IntAct" id="H6UZN0">
    <property type="interactions" value="4"/>
</dbReference>
<name>H6UZN0_HHV1</name>
<evidence type="ECO:0000256" key="4">
    <source>
        <dbReference type="ARBA" id="ARBA00013989"/>
    </source>
</evidence>
<dbReference type="GO" id="GO:0098671">
    <property type="term" value="P:adhesion receptor-mediated virion attachment to host cell"/>
    <property type="evidence" value="ECO:0007669"/>
    <property type="project" value="UniProtKB-KW"/>
</dbReference>
<keyword evidence="13" id="KW-1160">Virus entry into host cell</keyword>
<dbReference type="Pfam" id="PF02124">
    <property type="entry name" value="Marek_A"/>
    <property type="match status" value="1"/>
</dbReference>
<keyword evidence="11" id="KW-0325">Glycoprotein</keyword>
<dbReference type="GO" id="GO:0016020">
    <property type="term" value="C:membrane"/>
    <property type="evidence" value="ECO:0007669"/>
    <property type="project" value="UniProtKB-SubCell"/>
</dbReference>
<evidence type="ECO:0000256" key="3">
    <source>
        <dbReference type="ARBA" id="ARBA00011877"/>
    </source>
</evidence>
<dbReference type="SUPFAM" id="SSF48726">
    <property type="entry name" value="Immunoglobulin"/>
    <property type="match status" value="1"/>
</dbReference>
<feature type="compositionally biased region" description="Low complexity" evidence="14">
    <location>
        <begin position="43"/>
        <end position="80"/>
    </location>
</feature>
<keyword evidence="7" id="KW-1161">Viral attachment to host cell</keyword>
<keyword evidence="12" id="KW-1087">Inhibition of host complement factors by virus</keyword>
<dbReference type="PROSITE" id="PS50835">
    <property type="entry name" value="IG_LIKE"/>
    <property type="match status" value="1"/>
</dbReference>
<feature type="transmembrane region" description="Helical" evidence="15">
    <location>
        <begin position="479"/>
        <end position="501"/>
    </location>
</feature>
<evidence type="ECO:0000256" key="14">
    <source>
        <dbReference type="SAM" id="MobiDB-lite"/>
    </source>
</evidence>
<dbReference type="InterPro" id="IPR001038">
    <property type="entry name" value="GA_GC"/>
</dbReference>
<evidence type="ECO:0000256" key="13">
    <source>
        <dbReference type="ARBA" id="ARBA00023296"/>
    </source>
</evidence>
<dbReference type="GO" id="GO:0019031">
    <property type="term" value="C:viral envelope"/>
    <property type="evidence" value="ECO:0007669"/>
    <property type="project" value="UniProtKB-KW"/>
</dbReference>
<dbReference type="InterPro" id="IPR036179">
    <property type="entry name" value="Ig-like_dom_sf"/>
</dbReference>
<evidence type="ECO:0000256" key="9">
    <source>
        <dbReference type="ARBA" id="ARBA00023136"/>
    </source>
</evidence>
<keyword evidence="10" id="KW-1233">Viral attachment to host adhesion receptor</keyword>
<keyword evidence="9 15" id="KW-0472">Membrane</keyword>
<dbReference type="GO" id="GO:0046718">
    <property type="term" value="P:symbiont entry into host cell"/>
    <property type="evidence" value="ECO:0007669"/>
    <property type="project" value="UniProtKB-KW"/>
</dbReference>
<keyword evidence="6 15" id="KW-0812">Transmembrane</keyword>
<evidence type="ECO:0000256" key="5">
    <source>
        <dbReference type="ARBA" id="ARBA00022581"/>
    </source>
</evidence>
<evidence type="ECO:0000256" key="1">
    <source>
        <dbReference type="ARBA" id="ARBA00004167"/>
    </source>
</evidence>
<keyword evidence="5" id="KW-0945">Host-virus interaction</keyword>
<keyword evidence="12" id="KW-0899">Viral immunoevasion</keyword>
<evidence type="ECO:0000256" key="8">
    <source>
        <dbReference type="ARBA" id="ARBA00022989"/>
    </source>
</evidence>
<organism evidence="17">
    <name type="scientific">Human herpesvirus 1</name>
    <name type="common">HHV-1</name>
    <name type="synonym">Human herpes simplex virus 1</name>
    <dbReference type="NCBI Taxonomy" id="10298"/>
    <lineage>
        <taxon>Viruses</taxon>
        <taxon>Duplodnaviria</taxon>
        <taxon>Heunggongvirae</taxon>
        <taxon>Peploviricota</taxon>
        <taxon>Herviviricetes</taxon>
        <taxon>Herpesvirales</taxon>
        <taxon>Orthoherpesviridae</taxon>
        <taxon>Alphaherpesvirinae</taxon>
        <taxon>Simplexvirus</taxon>
        <taxon>Simplexvirus humanalpha1</taxon>
    </lineage>
</organism>
<evidence type="ECO:0000256" key="15">
    <source>
        <dbReference type="SAM" id="Phobius"/>
    </source>
</evidence>
<dbReference type="MINT" id="H6UZN0"/>
<organismHost>
    <name type="scientific">Homo sapiens</name>
    <name type="common">Human</name>
    <dbReference type="NCBI Taxonomy" id="9606"/>
</organismHost>
<keyword evidence="10" id="KW-0946">Virion</keyword>
<dbReference type="InterPro" id="IPR007110">
    <property type="entry name" value="Ig-like_dom"/>
</dbReference>
<dbReference type="PRINTS" id="PR00668">
    <property type="entry name" value="GLYCPROTEINC"/>
</dbReference>
<proteinExistence type="inferred from homology"/>
<comment type="subcellular location">
    <subcellularLocation>
        <location evidence="1">Membrane</location>
        <topology evidence="1">Single-pass membrane protein</topology>
    </subcellularLocation>
</comment>
<evidence type="ECO:0000256" key="2">
    <source>
        <dbReference type="ARBA" id="ARBA00005284"/>
    </source>
</evidence>
<feature type="region of interest" description="Disordered" evidence="14">
    <location>
        <begin position="42"/>
        <end position="130"/>
    </location>
</feature>
<evidence type="ECO:0000256" key="6">
    <source>
        <dbReference type="ARBA" id="ARBA00022692"/>
    </source>
</evidence>
<protein>
    <recommendedName>
        <fullName evidence="4">Envelope glycoprotein C</fullName>
    </recommendedName>
</protein>
<evidence type="ECO:0000256" key="7">
    <source>
        <dbReference type="ARBA" id="ARBA00022804"/>
    </source>
</evidence>
<evidence type="ECO:0000259" key="16">
    <source>
        <dbReference type="PROSITE" id="PS50835"/>
    </source>
</evidence>
<keyword evidence="17" id="KW-0261">Viral envelope protein</keyword>
<dbReference type="GO" id="GO:0042784">
    <property type="term" value="P:symbiont-mediated suppression of host complement activation"/>
    <property type="evidence" value="ECO:0007669"/>
    <property type="project" value="UniProtKB-KW"/>
</dbReference>
<evidence type="ECO:0000313" key="17">
    <source>
        <dbReference type="EMBL" id="AFA36182.1"/>
    </source>
</evidence>
<sequence>MAPGRVGLAVVLWSLLWLGAGVSGGSETASTGPTITAGAVTNASEAPTSGSPGSAASPEVTPTSTPNPNNVTQNKTTPTEPASPPTTPKPTSTPKSPPTSTPDPKPKNNTTPAKSGRPTKPPGPVWWDRRDPLARYGSRVQIRCRFRNSTRMEFRLQIWRYSMGPSPPIAPAPDLEEVLTNITAPPGGLLVYDSAPNLTDPHVLWAEGAGPGADPPLYSVTGPLPTQRLIIGEVTPATQGMIYLAGGRMDSPHEYGTWVRVRMFRPPSLTLQPHAVMEGQPFKATCTADAYYPRNPVEFVWFEDQLQVFNPGQIDTQTHEHPDGFTTVSTVTSEAVGGQVPPRTFTCQMTWHRDSVTFSRRNATGLALVLPRPTITMEFGVRHVVCTAGCVPEGVTFAWFLGDDPSPAAKSARQTAQESCDHPKHATVRSTLPISYDYSEYICRLTGYPAGIPVLEHHGSHQPPPRDPTERQVIEAIEWVGIGIGVLAAGVLVVTAIVYVVRTSQSRQRHRR</sequence>
<comment type="similarity">
    <text evidence="2">Belongs to the herpesviridae glycoprotein C family.</text>
</comment>
<gene>
    <name evidence="17" type="primary">UL44</name>
</gene>
<evidence type="ECO:0000256" key="11">
    <source>
        <dbReference type="ARBA" id="ARBA00023180"/>
    </source>
</evidence>